<feature type="region of interest" description="Disordered" evidence="1">
    <location>
        <begin position="1266"/>
        <end position="1285"/>
    </location>
</feature>
<evidence type="ECO:0000256" key="1">
    <source>
        <dbReference type="SAM" id="MobiDB-lite"/>
    </source>
</evidence>
<feature type="compositionally biased region" description="Polar residues" evidence="1">
    <location>
        <begin position="617"/>
        <end position="634"/>
    </location>
</feature>
<feature type="region of interest" description="Disordered" evidence="1">
    <location>
        <begin position="560"/>
        <end position="644"/>
    </location>
</feature>
<feature type="region of interest" description="Disordered" evidence="1">
    <location>
        <begin position="701"/>
        <end position="720"/>
    </location>
</feature>
<feature type="compositionally biased region" description="Polar residues" evidence="1">
    <location>
        <begin position="36"/>
        <end position="55"/>
    </location>
</feature>
<feature type="compositionally biased region" description="Low complexity" evidence="1">
    <location>
        <begin position="800"/>
        <end position="811"/>
    </location>
</feature>
<feature type="region of interest" description="Disordered" evidence="1">
    <location>
        <begin position="975"/>
        <end position="995"/>
    </location>
</feature>
<sequence length="1332" mass="153968">MLPWLSPTRTIIPNDTGSGQQDENLTSSNSRDRSNIHTYSGSSQRRENTFSSSARDQSKSCEFLPKNRKILGIPNTAGENFIGYKCSVIEQRRWSMEQENNLNRAKTEPEPEESKTGIKPSNISFQIDNSSSFVKEGNDRPEHEENLNKEQKPNEIKAKTKPSIMPSGTGKTDGFSLEENEKVHLEHESNGSDDVKILKEMNAKAKSNIVSTRAIKAPKENISTGIKGKELEEPLSKEKNFKEIHFRNKSKIVLSPTNLKKPDRKINLKKNLVQNNKLLENNSKMLKPVTGRYHEVPEIKFDGTSEFVELPYSKTRAPMIFKRMVQVKHLPVDPMLKYHKQKFQFSMGFKTTERTDSIKTNSDKELDKQHRLWCQLEAMTGKYGMKFPKLIIENTLFPIVTREDTKKKEEETYEWYGDGGIVHDPNERLWNWEGSMINSNLLRDKDGKPIFNPSLDIQNMSQSPDFDRGSLGPNEYDEQLRKLFIDSSPRVSDASDNSVDSALEYNEEKFLHSNFCHPLNNNRFNQYRLKRLLDKEGTLSNANRISQTDSQILDLMYREVQNKKPKKRKLAKGKIPDKAKNSSKDKIPSYSDSKTTSGGDESKSFKSNSSQSVAFDETNNARGSNPNNVNNTLQPHLRKLNPPKRTRFFRRSSSTVEKEEERWRHYWRKSLRGGSSAEESRRIYQEILKDLEDEFEVVEEEEGFHSPDQPIHRSSSPDALTEAKRVRKKTKEIRTRFIKSWMHEADHIIYHVQNDIYDDSFRKMIDKSIQTRPPAPYWVRVGKTRKLSRKKASIGIPTTSEQSIEDSSQSEMTNEQTKSSSLELSYHEGDENSQHEIEETIPSLLQQSEQEEDKNLQDEKKGIILSESQESEEDWSLQVYIEGRIAAKSQSPKRNMEGQVSLPNQEGNEILQDEDMEFAPDLLEFSEEDENSVEEMEETTLVDFQLSDEDDDEIFYYDLDQTPLAEKSLSLETEGAKISHDGTDTKSNPSELLPRDENLQDKTDKITQVVSTLSKKRKIAKSSLEFSEKLSPQYLFTSAKAVTSVGTILENLDEESPDKTRPRFHFASNVVIGPAKPRPRRRNRYRKPMRLLQIKIAEGEEHRKLKPKAEKGVQTVKYMPIWKRPPSKAFKAYKYNIPGKEVKKIVKPSALTPEIINEEDRLIESIFGMPAPPPPISIEEEISNIENQQKKETTELDERPPYEIYDEEYRKQLNEINKSIHDDSILPMGAETDNIESEQAEKTKYDEAKLNNFFLNGLNTKYPSTTLPIRKYRPPTSSSESSLSLRQPKMYQEMIEFFEKMTRWEEILFDFLYKGWEYAGYDWKKASRNRIP</sequence>
<feature type="compositionally biased region" description="Basic and acidic residues" evidence="1">
    <location>
        <begin position="975"/>
        <end position="984"/>
    </location>
</feature>
<keyword evidence="3" id="KW-1185">Reference proteome</keyword>
<dbReference type="EMBL" id="CABIJS010000233">
    <property type="protein sequence ID" value="VUZ47350.1"/>
    <property type="molecule type" value="Genomic_DNA"/>
</dbReference>
<feature type="compositionally biased region" description="Polar residues" evidence="1">
    <location>
        <begin position="590"/>
        <end position="599"/>
    </location>
</feature>
<feature type="compositionally biased region" description="Polar residues" evidence="1">
    <location>
        <begin position="812"/>
        <end position="823"/>
    </location>
</feature>
<gene>
    <name evidence="2" type="ORF">WMSIL1_LOCUS7002</name>
</gene>
<organism evidence="2 3">
    <name type="scientific">Hymenolepis diminuta</name>
    <name type="common">Rat tapeworm</name>
    <dbReference type="NCBI Taxonomy" id="6216"/>
    <lineage>
        <taxon>Eukaryota</taxon>
        <taxon>Metazoa</taxon>
        <taxon>Spiralia</taxon>
        <taxon>Lophotrochozoa</taxon>
        <taxon>Platyhelminthes</taxon>
        <taxon>Cestoda</taxon>
        <taxon>Eucestoda</taxon>
        <taxon>Cyclophyllidea</taxon>
        <taxon>Hymenolepididae</taxon>
        <taxon>Hymenolepis</taxon>
    </lineage>
</organism>
<evidence type="ECO:0000313" key="3">
    <source>
        <dbReference type="Proteomes" id="UP000321570"/>
    </source>
</evidence>
<dbReference type="Proteomes" id="UP000321570">
    <property type="component" value="Unassembled WGS sequence"/>
</dbReference>
<evidence type="ECO:0000313" key="2">
    <source>
        <dbReference type="EMBL" id="VUZ47350.1"/>
    </source>
</evidence>
<accession>A0A564YJI6</accession>
<feature type="compositionally biased region" description="Polar residues" evidence="1">
    <location>
        <begin position="119"/>
        <end position="133"/>
    </location>
</feature>
<protein>
    <submittedName>
        <fullName evidence="2">Uncharacterized protein</fullName>
    </submittedName>
</protein>
<feature type="compositionally biased region" description="Basic and acidic residues" evidence="1">
    <location>
        <begin position="574"/>
        <end position="587"/>
    </location>
</feature>
<proteinExistence type="predicted"/>
<feature type="compositionally biased region" description="Basic and acidic residues" evidence="1">
    <location>
        <begin position="105"/>
        <end position="116"/>
    </location>
</feature>
<feature type="compositionally biased region" description="Basic residues" evidence="1">
    <location>
        <begin position="563"/>
        <end position="572"/>
    </location>
</feature>
<feature type="compositionally biased region" description="Polar residues" evidence="1">
    <location>
        <begin position="7"/>
        <end position="29"/>
    </location>
</feature>
<feature type="region of interest" description="Disordered" evidence="1">
    <location>
        <begin position="1"/>
        <end position="59"/>
    </location>
</feature>
<feature type="region of interest" description="Disordered" evidence="1">
    <location>
        <begin position="100"/>
        <end position="175"/>
    </location>
</feature>
<reference evidence="2 3" key="1">
    <citation type="submission" date="2019-07" db="EMBL/GenBank/DDBJ databases">
        <authorList>
            <person name="Jastrzebski P J."/>
            <person name="Paukszto L."/>
            <person name="Jastrzebski P J."/>
        </authorList>
    </citation>
    <scope>NUCLEOTIDE SEQUENCE [LARGE SCALE GENOMIC DNA]</scope>
    <source>
        <strain evidence="2 3">WMS-il1</strain>
    </source>
</reference>
<feature type="compositionally biased region" description="Basic and acidic residues" evidence="1">
    <location>
        <begin position="825"/>
        <end position="836"/>
    </location>
</feature>
<feature type="compositionally biased region" description="Basic and acidic residues" evidence="1">
    <location>
        <begin position="136"/>
        <end position="158"/>
    </location>
</feature>
<name>A0A564YJI6_HYMDI</name>
<feature type="region of interest" description="Disordered" evidence="1">
    <location>
        <begin position="789"/>
        <end position="836"/>
    </location>
</feature>